<accession>A0A7X0J440</accession>
<evidence type="ECO:0000313" key="6">
    <source>
        <dbReference type="EMBL" id="MBB6499286.1"/>
    </source>
</evidence>
<comment type="caution">
    <text evidence="6">The sequence shown here is derived from an EMBL/GenBank/DDBJ whole genome shotgun (WGS) entry which is preliminary data.</text>
</comment>
<keyword evidence="2" id="KW-0472">Membrane</keyword>
<dbReference type="GO" id="GO:0009279">
    <property type="term" value="C:cell outer membrane"/>
    <property type="evidence" value="ECO:0007669"/>
    <property type="project" value="UniProtKB-SubCell"/>
</dbReference>
<dbReference type="Gene3D" id="2.60.40.1120">
    <property type="entry name" value="Carboxypeptidase-like, regulatory domain"/>
    <property type="match status" value="1"/>
</dbReference>
<dbReference type="InterPro" id="IPR036942">
    <property type="entry name" value="Beta-barrel_TonB_sf"/>
</dbReference>
<evidence type="ECO:0000313" key="7">
    <source>
        <dbReference type="Proteomes" id="UP000521017"/>
    </source>
</evidence>
<feature type="signal peptide" evidence="4">
    <location>
        <begin position="1"/>
        <end position="23"/>
    </location>
</feature>
<feature type="chain" id="PRO_5030747322" evidence="4">
    <location>
        <begin position="24"/>
        <end position="804"/>
    </location>
</feature>
<evidence type="ECO:0000259" key="5">
    <source>
        <dbReference type="Pfam" id="PF14905"/>
    </source>
</evidence>
<protein>
    <submittedName>
        <fullName evidence="6">Outer membrane receptor protein involved in Fe transport</fullName>
    </submittedName>
</protein>
<dbReference type="InterPro" id="IPR041700">
    <property type="entry name" value="OMP_b-brl_3"/>
</dbReference>
<evidence type="ECO:0000256" key="2">
    <source>
        <dbReference type="ARBA" id="ARBA00023136"/>
    </source>
</evidence>
<sequence>MNLFYKHATCLLITLSFISITYAQTAKIKGTVIEKGNKPVEAATVLLLHLPDSVKSGIQITDEKGRYQFENIRPGQYLIKVAAINYHRVSSQLFKVEKTAVSVPEIMLEQQINTLKEVSISYKQAVIAEKSDRTVVDVEQMNTTGDDALEVLKKAPGIHLDKDENIVMKGRTGVNVMIDGKMSYMTGTDLTAYLKSLPADVISKIELMSSPPSSFDAAGSAGIINIKLKRNKMKGMNGNLNLGAGYGKYPKANGGINLNYNTGKLSTYMRVNTGYSNSYNRLVLNRTIDNTQMDLVNLWRPITKSVGYTVGADYFLNDRHTFGIIVNGAENPYTTDGYSNSVSYDAQHNITEKVNSKNPQKNTSGNYAYNLNYRFQIDTSGRVLGVDADYVSYNNSRNEHYINTYYRADNSVIGDPVQLRNSGSGAVSIYSFKLDYVHPFSKTFKAEAGLKTSWVSTQNDVRFDSLKTTGWINAINRTNTFLYNEHINATYITATKSFKSLELKGGLRAEQTLGNGTSSSTNTLINRKYWQLFPTFFATWKVDTSNTLNAKYARRINRPNYSNLNPFTLYSDPYTAIQGNPLLLPELSNNIELTYSYKNFRVLSLNYSRTTDVINPVIYQNDQTKESISIEQNLGSSTNIYIATGSPFNLFKWWNTNNEVSMAYDAVKSPVQGTQYNSSKVSWSASTENTFTLPKDYQLTLAAAYGSPSVSGLGRTLSYSQIDFGAKKIFMHKKATIAFKLRDIFDTAKYRTLLKYNNVNTYWQNEWESRRFSLSFSYKFGNMKIKTARDRKTGTTEEQGRVSN</sequence>
<gene>
    <name evidence="6" type="ORF">HDF25_001427</name>
</gene>
<keyword evidence="4" id="KW-0732">Signal</keyword>
<dbReference type="PANTHER" id="PTHR40980:SF4">
    <property type="entry name" value="TONB-DEPENDENT RECEPTOR-LIKE BETA-BARREL DOMAIN-CONTAINING PROTEIN"/>
    <property type="match status" value="1"/>
</dbReference>
<keyword evidence="3" id="KW-0998">Cell outer membrane</keyword>
<dbReference type="Proteomes" id="UP000521017">
    <property type="component" value="Unassembled WGS sequence"/>
</dbReference>
<dbReference type="InterPro" id="IPR037066">
    <property type="entry name" value="Plug_dom_sf"/>
</dbReference>
<dbReference type="EMBL" id="JACHCC010000003">
    <property type="protein sequence ID" value="MBB6499286.1"/>
    <property type="molecule type" value="Genomic_DNA"/>
</dbReference>
<evidence type="ECO:0000256" key="3">
    <source>
        <dbReference type="ARBA" id="ARBA00023237"/>
    </source>
</evidence>
<dbReference type="RefSeq" id="WP_184624018.1">
    <property type="nucleotide sequence ID" value="NZ_JACHCC010000003.1"/>
</dbReference>
<keyword evidence="6" id="KW-0675">Receptor</keyword>
<evidence type="ECO:0000256" key="4">
    <source>
        <dbReference type="SAM" id="SignalP"/>
    </source>
</evidence>
<proteinExistence type="predicted"/>
<dbReference type="SUPFAM" id="SSF49464">
    <property type="entry name" value="Carboxypeptidase regulatory domain-like"/>
    <property type="match status" value="1"/>
</dbReference>
<comment type="subcellular location">
    <subcellularLocation>
        <location evidence="1">Cell outer membrane</location>
    </subcellularLocation>
</comment>
<dbReference type="PANTHER" id="PTHR40980">
    <property type="entry name" value="PLUG DOMAIN-CONTAINING PROTEIN"/>
    <property type="match status" value="1"/>
</dbReference>
<dbReference type="AlphaFoldDB" id="A0A7X0J440"/>
<dbReference type="Gene3D" id="2.170.130.10">
    <property type="entry name" value="TonB-dependent receptor, plug domain"/>
    <property type="match status" value="1"/>
</dbReference>
<dbReference type="Gene3D" id="2.40.170.20">
    <property type="entry name" value="TonB-dependent receptor, beta-barrel domain"/>
    <property type="match status" value="1"/>
</dbReference>
<dbReference type="InterPro" id="IPR008969">
    <property type="entry name" value="CarboxyPept-like_regulatory"/>
</dbReference>
<dbReference type="SUPFAM" id="SSF56935">
    <property type="entry name" value="Porins"/>
    <property type="match status" value="1"/>
</dbReference>
<reference evidence="6 7" key="1">
    <citation type="submission" date="2020-08" db="EMBL/GenBank/DDBJ databases">
        <title>Genomic Encyclopedia of Type Strains, Phase IV (KMG-V): Genome sequencing to study the core and pangenomes of soil and plant-associated prokaryotes.</title>
        <authorList>
            <person name="Whitman W."/>
        </authorList>
    </citation>
    <scope>NUCLEOTIDE SEQUENCE [LARGE SCALE GENOMIC DNA]</scope>
    <source>
        <strain evidence="6 7">M2T3</strain>
    </source>
</reference>
<name>A0A7X0J440_9SPHI</name>
<evidence type="ECO:0000256" key="1">
    <source>
        <dbReference type="ARBA" id="ARBA00004442"/>
    </source>
</evidence>
<organism evidence="6 7">
    <name type="scientific">Pedobacter cryoconitis</name>
    <dbReference type="NCBI Taxonomy" id="188932"/>
    <lineage>
        <taxon>Bacteria</taxon>
        <taxon>Pseudomonadati</taxon>
        <taxon>Bacteroidota</taxon>
        <taxon>Sphingobacteriia</taxon>
        <taxon>Sphingobacteriales</taxon>
        <taxon>Sphingobacteriaceae</taxon>
        <taxon>Pedobacter</taxon>
    </lineage>
</organism>
<dbReference type="Pfam" id="PF13620">
    <property type="entry name" value="CarboxypepD_reg"/>
    <property type="match status" value="1"/>
</dbReference>
<feature type="domain" description="Outer membrane protein beta-barrel" evidence="5">
    <location>
        <begin position="377"/>
        <end position="778"/>
    </location>
</feature>
<dbReference type="Pfam" id="PF14905">
    <property type="entry name" value="OMP_b-brl_3"/>
    <property type="match status" value="1"/>
</dbReference>